<dbReference type="EMBL" id="SDOV01000009">
    <property type="protein sequence ID" value="KAH7636938.1"/>
    <property type="molecule type" value="Genomic_DNA"/>
</dbReference>
<gene>
    <name evidence="2" type="ORF">HUG17_7144</name>
</gene>
<organism evidence="2">
    <name type="scientific">Dermatophagoides farinae</name>
    <name type="common">American house dust mite</name>
    <dbReference type="NCBI Taxonomy" id="6954"/>
    <lineage>
        <taxon>Eukaryota</taxon>
        <taxon>Metazoa</taxon>
        <taxon>Ecdysozoa</taxon>
        <taxon>Arthropoda</taxon>
        <taxon>Chelicerata</taxon>
        <taxon>Arachnida</taxon>
        <taxon>Acari</taxon>
        <taxon>Acariformes</taxon>
        <taxon>Sarcoptiformes</taxon>
        <taxon>Astigmata</taxon>
        <taxon>Psoroptidia</taxon>
        <taxon>Analgoidea</taxon>
        <taxon>Pyroglyphidae</taxon>
        <taxon>Dermatophagoidinae</taxon>
        <taxon>Dermatophagoides</taxon>
    </lineage>
</organism>
<dbReference type="AlphaFoldDB" id="A0A9D4SCV2"/>
<protein>
    <submittedName>
        <fullName evidence="2">Uncharacterized protein</fullName>
    </submittedName>
</protein>
<dbReference type="Proteomes" id="UP000828236">
    <property type="component" value="Unassembled WGS sequence"/>
</dbReference>
<evidence type="ECO:0000256" key="1">
    <source>
        <dbReference type="SAM" id="MobiDB-lite"/>
    </source>
</evidence>
<evidence type="ECO:0000313" key="2">
    <source>
        <dbReference type="EMBL" id="KAH7636938.1"/>
    </source>
</evidence>
<sequence length="133" mass="14938">MTSSFINPSFFRDNDSTSDSDSASVIDNIHDSSTISLPASFSSSTKNSTNSDAIDHHMLPRRSNLENRGVPPNRFGYKCVNSYIIPSTYDDAIKLPDSKQWLEAINCEINQLQKYSVFKKHRISNTANEDRSS</sequence>
<reference evidence="2" key="1">
    <citation type="submission" date="2020-06" db="EMBL/GenBank/DDBJ databases">
        <authorList>
            <person name="Ji K."/>
            <person name="Li J."/>
        </authorList>
    </citation>
    <scope>NUCLEOTIDE SEQUENCE</scope>
    <source>
        <strain evidence="2">JKM2019</strain>
        <tissue evidence="2">Whole body</tissue>
    </source>
</reference>
<comment type="caution">
    <text evidence="2">The sequence shown here is derived from an EMBL/GenBank/DDBJ whole genome shotgun (WGS) entry which is preliminary data.</text>
</comment>
<reference evidence="2" key="2">
    <citation type="journal article" date="2021" name="World Allergy Organ. J.">
        <title>Chromosome-level assembly of Dermatophagoides farinae genome and transcriptome reveals two novel allergens Der f 37 and Der f 39.</title>
        <authorList>
            <person name="Chen J."/>
            <person name="Cai Z."/>
            <person name="Fan D."/>
            <person name="Hu J."/>
            <person name="Hou Y."/>
            <person name="He Y."/>
            <person name="Zhang Z."/>
            <person name="Zhao Z."/>
            <person name="Gao P."/>
            <person name="Hu W."/>
            <person name="Sun J."/>
            <person name="Li J."/>
            <person name="Ji K."/>
        </authorList>
    </citation>
    <scope>NUCLEOTIDE SEQUENCE</scope>
    <source>
        <strain evidence="2">JKM2019</strain>
    </source>
</reference>
<proteinExistence type="predicted"/>
<feature type="compositionally biased region" description="Low complexity" evidence="1">
    <location>
        <begin position="40"/>
        <end position="51"/>
    </location>
</feature>
<accession>A0A9D4SCV2</accession>
<feature type="region of interest" description="Disordered" evidence="1">
    <location>
        <begin position="34"/>
        <end position="71"/>
    </location>
</feature>
<name>A0A9D4SCV2_DERFA</name>